<feature type="transmembrane region" description="Helical" evidence="1">
    <location>
        <begin position="21"/>
        <end position="40"/>
    </location>
</feature>
<dbReference type="EMBL" id="VUJU01000767">
    <property type="protein sequence ID" value="KAF0768456.1"/>
    <property type="molecule type" value="Genomic_DNA"/>
</dbReference>
<keyword evidence="1" id="KW-0472">Membrane</keyword>
<keyword evidence="3" id="KW-1185">Reference proteome</keyword>
<proteinExistence type="predicted"/>
<accession>A0A6G0ZCJ9</accession>
<evidence type="ECO:0000313" key="2">
    <source>
        <dbReference type="EMBL" id="KAF0768456.1"/>
    </source>
</evidence>
<dbReference type="OrthoDB" id="10041151at2759"/>
<dbReference type="Proteomes" id="UP000478052">
    <property type="component" value="Unassembled WGS sequence"/>
</dbReference>
<gene>
    <name evidence="2" type="ORF">FWK35_00016062</name>
</gene>
<comment type="caution">
    <text evidence="2">The sequence shown here is derived from an EMBL/GenBank/DDBJ whole genome shotgun (WGS) entry which is preliminary data.</text>
</comment>
<protein>
    <submittedName>
        <fullName evidence="2">Uncharacterized protein</fullName>
    </submittedName>
</protein>
<name>A0A6G0ZCJ9_APHCR</name>
<sequence>MHVENGKQSRKRKDAMHFCRHGVLIILSYVLQFCSLRYLYVELSALTSEGRHQRQSFDRSSRSSRSSIRLHAELVKAVLLRSINSVIAGAVNAMGKTGRHRLSCQDVCPALRMVDTNRTIYYLITYVVIDVFRSEERQYCWNCNSRISPRCGRRLSRHLARSVSVPPARNVHKSVPYIIRSKSMPYREKNTEKMPTNFENSSIKTCFSLSSLHPSTAHVEDGQQAAQRPYNSLTKKIKKNENTNQDCWRGDSSYEFLSSLRTSYQYLMDNNLIESCKEVGYDLNSASPIQDWNVERLNIYIKELEKSFCSGSSSKPNSCNLTDNLLSPKRLSMNEEVCRLNILRHIAQFSKRLPHYREPSLNQSCSSIYNAHYLEVKSNLRSLDQWMAQMELRLKPNYFRINWNRREIKQKAEEHKFNKHI</sequence>
<evidence type="ECO:0000313" key="3">
    <source>
        <dbReference type="Proteomes" id="UP000478052"/>
    </source>
</evidence>
<dbReference type="AlphaFoldDB" id="A0A6G0ZCJ9"/>
<reference evidence="2 3" key="1">
    <citation type="submission" date="2019-08" db="EMBL/GenBank/DDBJ databases">
        <title>Whole genome of Aphis craccivora.</title>
        <authorList>
            <person name="Voronova N.V."/>
            <person name="Shulinski R.S."/>
            <person name="Bandarenka Y.V."/>
            <person name="Zhorov D.G."/>
            <person name="Warner D."/>
        </authorList>
    </citation>
    <scope>NUCLEOTIDE SEQUENCE [LARGE SCALE GENOMIC DNA]</scope>
    <source>
        <strain evidence="2">180601</strain>
        <tissue evidence="2">Whole Body</tissue>
    </source>
</reference>
<keyword evidence="1" id="KW-0812">Transmembrane</keyword>
<evidence type="ECO:0000256" key="1">
    <source>
        <dbReference type="SAM" id="Phobius"/>
    </source>
</evidence>
<organism evidence="2 3">
    <name type="scientific">Aphis craccivora</name>
    <name type="common">Cowpea aphid</name>
    <dbReference type="NCBI Taxonomy" id="307492"/>
    <lineage>
        <taxon>Eukaryota</taxon>
        <taxon>Metazoa</taxon>
        <taxon>Ecdysozoa</taxon>
        <taxon>Arthropoda</taxon>
        <taxon>Hexapoda</taxon>
        <taxon>Insecta</taxon>
        <taxon>Pterygota</taxon>
        <taxon>Neoptera</taxon>
        <taxon>Paraneoptera</taxon>
        <taxon>Hemiptera</taxon>
        <taxon>Sternorrhyncha</taxon>
        <taxon>Aphidomorpha</taxon>
        <taxon>Aphidoidea</taxon>
        <taxon>Aphididae</taxon>
        <taxon>Aphidini</taxon>
        <taxon>Aphis</taxon>
        <taxon>Aphis</taxon>
    </lineage>
</organism>
<keyword evidence="1" id="KW-1133">Transmembrane helix</keyword>